<dbReference type="Gene3D" id="3.40.50.720">
    <property type="entry name" value="NAD(P)-binding Rossmann-like Domain"/>
    <property type="match status" value="1"/>
</dbReference>
<dbReference type="InterPro" id="IPR045886">
    <property type="entry name" value="ThiF/MoeB/HesA"/>
</dbReference>
<sequence>MVSMEERYIKQINFQGIGVEGQDLLKKSKVLVVGCGALGTVVVNNLARIGVGYLRIVDRDFVELSNLHRQILFDEEDVKESIPKAEAAARKLKKINSAIEIDSIIKDVNSVTIEKLAENMDIILDCTDNFKTRYLINDLAFSKKIPWIYGGAIGSTGTMKTFLPGEGPCLRCMMETPPPIGSTPTCDTAGVINTITGIIAMFQTNEAIKYLTNHKEEIDRNLLFIDLWENSIEKIELVKKEECPCCGKQEYNYLENKTPEAVHICGNNSVQVDFQNTPIKLNSLYERLKAAELDVKLTPFLLNLKVEGYDMKIFDDGRAIIKNAKTIEEAKSIYAKYIGY</sequence>
<keyword evidence="3" id="KW-1185">Reference proteome</keyword>
<dbReference type="SUPFAM" id="SSF69572">
    <property type="entry name" value="Activating enzymes of the ubiquitin-like proteins"/>
    <property type="match status" value="1"/>
</dbReference>
<accession>A0ABM6ERA1</accession>
<dbReference type="InterPro" id="IPR000594">
    <property type="entry name" value="ThiF_NAD_FAD-bd"/>
</dbReference>
<protein>
    <recommendedName>
        <fullName evidence="1">THIF-type NAD/FAD binding fold domain-containing protein</fullName>
    </recommendedName>
</protein>
<proteinExistence type="predicted"/>
<dbReference type="PANTHER" id="PTHR10953:SF102">
    <property type="entry name" value="ADENYLYLTRANSFERASE AND SULFURTRANSFERASE MOCS3"/>
    <property type="match status" value="1"/>
</dbReference>
<dbReference type="PANTHER" id="PTHR10953">
    <property type="entry name" value="UBIQUITIN-ACTIVATING ENZYME E1"/>
    <property type="match status" value="1"/>
</dbReference>
<dbReference type="Proteomes" id="UP000177894">
    <property type="component" value="Chromosome"/>
</dbReference>
<name>A0ABM6ERA1_9CLOT</name>
<dbReference type="EMBL" id="CP017603">
    <property type="protein sequence ID" value="AOY75448.1"/>
    <property type="molecule type" value="Genomic_DNA"/>
</dbReference>
<gene>
    <name evidence="2" type="ORF">BJL90_05800</name>
</gene>
<dbReference type="InterPro" id="IPR035985">
    <property type="entry name" value="Ubiquitin-activating_enz"/>
</dbReference>
<dbReference type="CDD" id="cd00757">
    <property type="entry name" value="ThiF_MoeB_HesA_family"/>
    <property type="match status" value="1"/>
</dbReference>
<evidence type="ECO:0000313" key="2">
    <source>
        <dbReference type="EMBL" id="AOY75448.1"/>
    </source>
</evidence>
<dbReference type="Pfam" id="PF00899">
    <property type="entry name" value="ThiF"/>
    <property type="match status" value="1"/>
</dbReference>
<reference evidence="2 3" key="1">
    <citation type="submission" date="2016-10" db="EMBL/GenBank/DDBJ databases">
        <title>Complete Genome Sequence of Acetogen Clostridium formicoaceticum ATCC 27076.</title>
        <authorList>
            <person name="Bao T."/>
            <person name="Cheng C."/>
            <person name="Zhao J."/>
            <person name="Yang S.-T."/>
            <person name="Wang J."/>
            <person name="Wang M."/>
        </authorList>
    </citation>
    <scope>NUCLEOTIDE SEQUENCE [LARGE SCALE GENOMIC DNA]</scope>
    <source>
        <strain evidence="2 3">ATCC 27076</strain>
    </source>
</reference>
<organism evidence="2 3">
    <name type="scientific">Clostridium formicaceticum</name>
    <dbReference type="NCBI Taxonomy" id="1497"/>
    <lineage>
        <taxon>Bacteria</taxon>
        <taxon>Bacillati</taxon>
        <taxon>Bacillota</taxon>
        <taxon>Clostridia</taxon>
        <taxon>Eubacteriales</taxon>
        <taxon>Clostridiaceae</taxon>
        <taxon>Clostridium</taxon>
    </lineage>
</organism>
<feature type="domain" description="THIF-type NAD/FAD binding fold" evidence="1">
    <location>
        <begin position="9"/>
        <end position="245"/>
    </location>
</feature>
<evidence type="ECO:0000259" key="1">
    <source>
        <dbReference type="Pfam" id="PF00899"/>
    </source>
</evidence>
<evidence type="ECO:0000313" key="3">
    <source>
        <dbReference type="Proteomes" id="UP000177894"/>
    </source>
</evidence>